<evidence type="ECO:0000313" key="2">
    <source>
        <dbReference type="Proteomes" id="UP000295807"/>
    </source>
</evidence>
<dbReference type="AlphaFoldDB" id="A0A4R3KNZ1"/>
<protein>
    <submittedName>
        <fullName evidence="1">Uncharacterized protein</fullName>
    </submittedName>
</protein>
<name>A0A4R3KNZ1_9SPHI</name>
<proteinExistence type="predicted"/>
<gene>
    <name evidence="1" type="ORF">EDD80_10888</name>
</gene>
<keyword evidence="2" id="KW-1185">Reference proteome</keyword>
<reference evidence="1 2" key="1">
    <citation type="submission" date="2019-03" db="EMBL/GenBank/DDBJ databases">
        <title>Genomic Encyclopedia of Type Strains, Phase IV (KMG-IV): sequencing the most valuable type-strain genomes for metagenomic binning, comparative biology and taxonomic classification.</title>
        <authorList>
            <person name="Goeker M."/>
        </authorList>
    </citation>
    <scope>NUCLEOTIDE SEQUENCE [LARGE SCALE GENOMIC DNA]</scope>
    <source>
        <strain evidence="1 2">DSM 21100</strain>
    </source>
</reference>
<dbReference type="EMBL" id="SMAD01000008">
    <property type="protein sequence ID" value="TCS86296.1"/>
    <property type="molecule type" value="Genomic_DNA"/>
</dbReference>
<dbReference type="Proteomes" id="UP000295807">
    <property type="component" value="Unassembled WGS sequence"/>
</dbReference>
<evidence type="ECO:0000313" key="1">
    <source>
        <dbReference type="EMBL" id="TCS86296.1"/>
    </source>
</evidence>
<organism evidence="1 2">
    <name type="scientific">Anseongella ginsenosidimutans</name>
    <dbReference type="NCBI Taxonomy" id="496056"/>
    <lineage>
        <taxon>Bacteria</taxon>
        <taxon>Pseudomonadati</taxon>
        <taxon>Bacteroidota</taxon>
        <taxon>Sphingobacteriia</taxon>
        <taxon>Sphingobacteriales</taxon>
        <taxon>Sphingobacteriaceae</taxon>
        <taxon>Anseongella</taxon>
    </lineage>
</organism>
<sequence length="33" mass="3774">MVFCFLVIYFLIFQTAKKALAINPSIGKGLRNR</sequence>
<comment type="caution">
    <text evidence="1">The sequence shown here is derived from an EMBL/GenBank/DDBJ whole genome shotgun (WGS) entry which is preliminary data.</text>
</comment>
<accession>A0A4R3KNZ1</accession>